<dbReference type="PROSITE" id="PS51819">
    <property type="entry name" value="VOC"/>
    <property type="match status" value="1"/>
</dbReference>
<name>A0ABY5YIP3_9DEIO</name>
<sequence length="222" mass="24602">MKITALELACHNLEAQKQFYAEILGLTLLESSDSGFSVQVGRTRLTFRLRPERHGVYHFAFNIPENQVAEAKSWIQQRAALLEEDGNDEFTASAAWNARMFYFRDPDGNILECIARHRLANASSQAFGPASLLNVSEIGWPVGDVQRDVERLQQQPGLSVFGTPSSAFTPLGDDEGLLIVVELGRPWFPTAQAAAHLPLRLTLADTARDLEPEWEAAPGRVT</sequence>
<evidence type="ECO:0000313" key="3">
    <source>
        <dbReference type="Proteomes" id="UP001060261"/>
    </source>
</evidence>
<dbReference type="InterPro" id="IPR029068">
    <property type="entry name" value="Glyas_Bleomycin-R_OHBP_Dase"/>
</dbReference>
<dbReference type="RefSeq" id="WP_260560818.1">
    <property type="nucleotide sequence ID" value="NZ_BAABEC010000072.1"/>
</dbReference>
<evidence type="ECO:0000313" key="2">
    <source>
        <dbReference type="EMBL" id="UWX64546.1"/>
    </source>
</evidence>
<dbReference type="PANTHER" id="PTHR21366:SF31">
    <property type="entry name" value="METALLOTHIOL TRANSFERASE FOSB"/>
    <property type="match status" value="1"/>
</dbReference>
<dbReference type="PANTHER" id="PTHR21366">
    <property type="entry name" value="GLYOXALASE FAMILY PROTEIN"/>
    <property type="match status" value="1"/>
</dbReference>
<reference evidence="2" key="1">
    <citation type="submission" date="2022-09" db="EMBL/GenBank/DDBJ databases">
        <title>genome sequence of Deinococcus rubellus.</title>
        <authorList>
            <person name="Srinivasan S."/>
        </authorList>
    </citation>
    <scope>NUCLEOTIDE SEQUENCE</scope>
    <source>
        <strain evidence="2">Ant6</strain>
    </source>
</reference>
<evidence type="ECO:0000259" key="1">
    <source>
        <dbReference type="PROSITE" id="PS51819"/>
    </source>
</evidence>
<accession>A0ABY5YIP3</accession>
<dbReference type="Pfam" id="PF00903">
    <property type="entry name" value="Glyoxalase"/>
    <property type="match status" value="1"/>
</dbReference>
<dbReference type="InterPro" id="IPR050383">
    <property type="entry name" value="GlyoxalaseI/FosfomycinResist"/>
</dbReference>
<organism evidence="2 3">
    <name type="scientific">Deinococcus rubellus</name>
    <dbReference type="NCBI Taxonomy" id="1889240"/>
    <lineage>
        <taxon>Bacteria</taxon>
        <taxon>Thermotogati</taxon>
        <taxon>Deinococcota</taxon>
        <taxon>Deinococci</taxon>
        <taxon>Deinococcales</taxon>
        <taxon>Deinococcaceae</taxon>
        <taxon>Deinococcus</taxon>
    </lineage>
</organism>
<keyword evidence="3" id="KW-1185">Reference proteome</keyword>
<dbReference type="Proteomes" id="UP001060261">
    <property type="component" value="Chromosome"/>
</dbReference>
<gene>
    <name evidence="2" type="ORF">N0D28_02450</name>
</gene>
<dbReference type="Gene3D" id="3.10.180.10">
    <property type="entry name" value="2,3-Dihydroxybiphenyl 1,2-Dioxygenase, domain 1"/>
    <property type="match status" value="1"/>
</dbReference>
<dbReference type="SUPFAM" id="SSF54593">
    <property type="entry name" value="Glyoxalase/Bleomycin resistance protein/Dihydroxybiphenyl dioxygenase"/>
    <property type="match status" value="1"/>
</dbReference>
<dbReference type="InterPro" id="IPR037523">
    <property type="entry name" value="VOC_core"/>
</dbReference>
<dbReference type="CDD" id="cd06587">
    <property type="entry name" value="VOC"/>
    <property type="match status" value="1"/>
</dbReference>
<feature type="domain" description="VOC" evidence="1">
    <location>
        <begin position="2"/>
        <end position="116"/>
    </location>
</feature>
<dbReference type="InterPro" id="IPR004360">
    <property type="entry name" value="Glyas_Fos-R_dOase_dom"/>
</dbReference>
<proteinExistence type="predicted"/>
<protein>
    <submittedName>
        <fullName evidence="2">VOC family protein</fullName>
    </submittedName>
</protein>
<dbReference type="EMBL" id="CP104213">
    <property type="protein sequence ID" value="UWX64546.1"/>
    <property type="molecule type" value="Genomic_DNA"/>
</dbReference>